<keyword evidence="2" id="KW-1185">Reference proteome</keyword>
<name>A0A0K9NSL9_ZOSMR</name>
<gene>
    <name evidence="1" type="ORF">ZOSMA_65G01000</name>
</gene>
<organism evidence="1 2">
    <name type="scientific">Zostera marina</name>
    <name type="common">Eelgrass</name>
    <dbReference type="NCBI Taxonomy" id="29655"/>
    <lineage>
        <taxon>Eukaryota</taxon>
        <taxon>Viridiplantae</taxon>
        <taxon>Streptophyta</taxon>
        <taxon>Embryophyta</taxon>
        <taxon>Tracheophyta</taxon>
        <taxon>Spermatophyta</taxon>
        <taxon>Magnoliopsida</taxon>
        <taxon>Liliopsida</taxon>
        <taxon>Zosteraceae</taxon>
        <taxon>Zostera</taxon>
    </lineage>
</organism>
<evidence type="ECO:0000313" key="2">
    <source>
        <dbReference type="Proteomes" id="UP000036987"/>
    </source>
</evidence>
<dbReference type="OMA" id="LCVSWPD"/>
<sequence>MGSISKLSILGINRGNTQEKVVMEDAITDIPPPSRFFPEDLNVFISPSRPLPPPFLVVPTLTFPLRTSFLLIAISSPSLHLVNTLPHKTLIGTLVLPEASHSSPLSSCQIYSVSNSNALIVALQYKVPAERARAVAKTLQAGIKAERILVLDVIRAGNFRGRVDVDEGMVFKLESEVERRRDVNQNLKTVEYLPTGSVMDGVGAAVLAECQMRKVRGTIVATWPENEKNGCNFLLVLGNILRDFLPEVDLGYSATTDVTASAGIRVSTTIGNDFDLYT</sequence>
<dbReference type="OrthoDB" id="17536at2759"/>
<comment type="caution">
    <text evidence="1">The sequence shown here is derived from an EMBL/GenBank/DDBJ whole genome shotgun (WGS) entry which is preliminary data.</text>
</comment>
<accession>A0A0K9NSL9</accession>
<protein>
    <submittedName>
        <fullName evidence="1">Uncharacterized protein</fullName>
    </submittedName>
</protein>
<evidence type="ECO:0000313" key="1">
    <source>
        <dbReference type="EMBL" id="KMZ59766.1"/>
    </source>
</evidence>
<dbReference type="PANTHER" id="PTHR37227">
    <property type="entry name" value="OS01G0219000 PROTEIN"/>
    <property type="match status" value="1"/>
</dbReference>
<proteinExistence type="predicted"/>
<dbReference type="PANTHER" id="PTHR37227:SF2">
    <property type="entry name" value="OS01G0219000 PROTEIN"/>
    <property type="match status" value="1"/>
</dbReference>
<dbReference type="AlphaFoldDB" id="A0A0K9NSL9"/>
<reference evidence="2" key="1">
    <citation type="journal article" date="2016" name="Nature">
        <title>The genome of the seagrass Zostera marina reveals angiosperm adaptation to the sea.</title>
        <authorList>
            <person name="Olsen J.L."/>
            <person name="Rouze P."/>
            <person name="Verhelst B."/>
            <person name="Lin Y.-C."/>
            <person name="Bayer T."/>
            <person name="Collen J."/>
            <person name="Dattolo E."/>
            <person name="De Paoli E."/>
            <person name="Dittami S."/>
            <person name="Maumus F."/>
            <person name="Michel G."/>
            <person name="Kersting A."/>
            <person name="Lauritano C."/>
            <person name="Lohaus R."/>
            <person name="Toepel M."/>
            <person name="Tonon T."/>
            <person name="Vanneste K."/>
            <person name="Amirebrahimi M."/>
            <person name="Brakel J."/>
            <person name="Bostroem C."/>
            <person name="Chovatia M."/>
            <person name="Grimwood J."/>
            <person name="Jenkins J.W."/>
            <person name="Jueterbock A."/>
            <person name="Mraz A."/>
            <person name="Stam W.T."/>
            <person name="Tice H."/>
            <person name="Bornberg-Bauer E."/>
            <person name="Green P.J."/>
            <person name="Pearson G.A."/>
            <person name="Procaccini G."/>
            <person name="Duarte C.M."/>
            <person name="Schmutz J."/>
            <person name="Reusch T.B.H."/>
            <person name="Van de Peer Y."/>
        </authorList>
    </citation>
    <scope>NUCLEOTIDE SEQUENCE [LARGE SCALE GENOMIC DNA]</scope>
    <source>
        <strain evidence="2">cv. Finnish</strain>
    </source>
</reference>
<dbReference type="Proteomes" id="UP000036987">
    <property type="component" value="Unassembled WGS sequence"/>
</dbReference>
<dbReference type="EMBL" id="LFYR01001739">
    <property type="protein sequence ID" value="KMZ59766.1"/>
    <property type="molecule type" value="Genomic_DNA"/>
</dbReference>